<gene>
    <name evidence="2" type="ORF">KIW84_075981</name>
</gene>
<dbReference type="EMBL" id="JAMSHJ010000007">
    <property type="protein sequence ID" value="KAI5390939.1"/>
    <property type="molecule type" value="Genomic_DNA"/>
</dbReference>
<accession>A0A9D5A0L1</accession>
<feature type="region of interest" description="Disordered" evidence="1">
    <location>
        <begin position="32"/>
        <end position="80"/>
    </location>
</feature>
<dbReference type="Proteomes" id="UP001058974">
    <property type="component" value="Chromosome 7"/>
</dbReference>
<evidence type="ECO:0000256" key="1">
    <source>
        <dbReference type="SAM" id="MobiDB-lite"/>
    </source>
</evidence>
<organism evidence="2 3">
    <name type="scientific">Pisum sativum</name>
    <name type="common">Garden pea</name>
    <name type="synonym">Lathyrus oleraceus</name>
    <dbReference type="NCBI Taxonomy" id="3888"/>
    <lineage>
        <taxon>Eukaryota</taxon>
        <taxon>Viridiplantae</taxon>
        <taxon>Streptophyta</taxon>
        <taxon>Embryophyta</taxon>
        <taxon>Tracheophyta</taxon>
        <taxon>Spermatophyta</taxon>
        <taxon>Magnoliopsida</taxon>
        <taxon>eudicotyledons</taxon>
        <taxon>Gunneridae</taxon>
        <taxon>Pentapetalae</taxon>
        <taxon>rosids</taxon>
        <taxon>fabids</taxon>
        <taxon>Fabales</taxon>
        <taxon>Fabaceae</taxon>
        <taxon>Papilionoideae</taxon>
        <taxon>50 kb inversion clade</taxon>
        <taxon>NPAAA clade</taxon>
        <taxon>Hologalegina</taxon>
        <taxon>IRL clade</taxon>
        <taxon>Fabeae</taxon>
        <taxon>Lathyrus</taxon>
    </lineage>
</organism>
<feature type="compositionally biased region" description="Polar residues" evidence="1">
    <location>
        <begin position="47"/>
        <end position="80"/>
    </location>
</feature>
<sequence>MLNPWEVKVVSDMPPFPFLPFLPSSKKLRLDQQPSFPVDDQLAMPTFPNNETPNDASTSATVSNRPTLQKDSSSENVSDSITISKQSLEKLDHAKPKELMLFGQTMNHAKPKMLVLFGQRIPIENAEMKITNYLSNPLQDLPKRSYGERLECNTENQCKKDTCDEETVEIEHSGSSSKEPV</sequence>
<comment type="caution">
    <text evidence="2">The sequence shown here is derived from an EMBL/GenBank/DDBJ whole genome shotgun (WGS) entry which is preliminary data.</text>
</comment>
<dbReference type="Gramene" id="Psat07G0598100-T1">
    <property type="protein sequence ID" value="KAI5390939.1"/>
    <property type="gene ID" value="KIW84_075981"/>
</dbReference>
<dbReference type="AlphaFoldDB" id="A0A9D5A0L1"/>
<keyword evidence="3" id="KW-1185">Reference proteome</keyword>
<reference evidence="2 3" key="1">
    <citation type="journal article" date="2022" name="Nat. Genet.">
        <title>Improved pea reference genome and pan-genome highlight genomic features and evolutionary characteristics.</title>
        <authorList>
            <person name="Yang T."/>
            <person name="Liu R."/>
            <person name="Luo Y."/>
            <person name="Hu S."/>
            <person name="Wang D."/>
            <person name="Wang C."/>
            <person name="Pandey M.K."/>
            <person name="Ge S."/>
            <person name="Xu Q."/>
            <person name="Li N."/>
            <person name="Li G."/>
            <person name="Huang Y."/>
            <person name="Saxena R.K."/>
            <person name="Ji Y."/>
            <person name="Li M."/>
            <person name="Yan X."/>
            <person name="He Y."/>
            <person name="Liu Y."/>
            <person name="Wang X."/>
            <person name="Xiang C."/>
            <person name="Varshney R.K."/>
            <person name="Ding H."/>
            <person name="Gao S."/>
            <person name="Zong X."/>
        </authorList>
    </citation>
    <scope>NUCLEOTIDE SEQUENCE [LARGE SCALE GENOMIC DNA]</scope>
    <source>
        <strain evidence="2 3">cv. Zhongwan 6</strain>
    </source>
</reference>
<name>A0A9D5A0L1_PEA</name>
<evidence type="ECO:0000313" key="2">
    <source>
        <dbReference type="EMBL" id="KAI5390939.1"/>
    </source>
</evidence>
<evidence type="ECO:0000313" key="3">
    <source>
        <dbReference type="Proteomes" id="UP001058974"/>
    </source>
</evidence>
<proteinExistence type="predicted"/>
<protein>
    <submittedName>
        <fullName evidence="2">Uncharacterized protein</fullName>
    </submittedName>
</protein>